<evidence type="ECO:0000256" key="4">
    <source>
        <dbReference type="SAM" id="SignalP"/>
    </source>
</evidence>
<feature type="chain" id="PRO_5043449395" description="Glucose-methanol-choline oxidoreductase N-terminal domain-containing protein" evidence="4">
    <location>
        <begin position="20"/>
        <end position="683"/>
    </location>
</feature>
<organism evidence="7 8">
    <name type="scientific">Parnassius mnemosyne</name>
    <name type="common">clouded apollo</name>
    <dbReference type="NCBI Taxonomy" id="213953"/>
    <lineage>
        <taxon>Eukaryota</taxon>
        <taxon>Metazoa</taxon>
        <taxon>Ecdysozoa</taxon>
        <taxon>Arthropoda</taxon>
        <taxon>Hexapoda</taxon>
        <taxon>Insecta</taxon>
        <taxon>Pterygota</taxon>
        <taxon>Neoptera</taxon>
        <taxon>Endopterygota</taxon>
        <taxon>Lepidoptera</taxon>
        <taxon>Glossata</taxon>
        <taxon>Ditrysia</taxon>
        <taxon>Papilionoidea</taxon>
        <taxon>Papilionidae</taxon>
        <taxon>Parnassiinae</taxon>
        <taxon>Parnassini</taxon>
        <taxon>Parnassius</taxon>
        <taxon>Driopa</taxon>
    </lineage>
</organism>
<dbReference type="AlphaFoldDB" id="A0AAV1L7U1"/>
<dbReference type="Gene3D" id="3.50.50.60">
    <property type="entry name" value="FAD/NAD(P)-binding domain"/>
    <property type="match status" value="1"/>
</dbReference>
<feature type="active site" description="Proton acceptor" evidence="2">
    <location>
        <position position="652"/>
    </location>
</feature>
<dbReference type="InterPro" id="IPR007867">
    <property type="entry name" value="GMC_OxRtase_C"/>
</dbReference>
<evidence type="ECO:0000313" key="7">
    <source>
        <dbReference type="EMBL" id="CAK1590442.1"/>
    </source>
</evidence>
<dbReference type="PROSITE" id="PS00623">
    <property type="entry name" value="GMC_OXRED_1"/>
    <property type="match status" value="1"/>
</dbReference>
<dbReference type="SUPFAM" id="SSF54373">
    <property type="entry name" value="FAD-linked reductases, C-terminal domain"/>
    <property type="match status" value="1"/>
</dbReference>
<feature type="signal peptide" evidence="4">
    <location>
        <begin position="1"/>
        <end position="19"/>
    </location>
</feature>
<dbReference type="Proteomes" id="UP001314205">
    <property type="component" value="Unassembled WGS sequence"/>
</dbReference>
<evidence type="ECO:0000259" key="6">
    <source>
        <dbReference type="PROSITE" id="PS00624"/>
    </source>
</evidence>
<feature type="domain" description="Glucose-methanol-choline oxidoreductase N-terminal" evidence="5">
    <location>
        <begin position="186"/>
        <end position="209"/>
    </location>
</feature>
<keyword evidence="3" id="KW-0274">FAD</keyword>
<dbReference type="InterPro" id="IPR012132">
    <property type="entry name" value="GMC_OxRdtase"/>
</dbReference>
<keyword evidence="8" id="KW-1185">Reference proteome</keyword>
<gene>
    <name evidence="7" type="ORF">PARMNEM_LOCUS10801</name>
</gene>
<comment type="similarity">
    <text evidence="1 3">Belongs to the GMC oxidoreductase family.</text>
</comment>
<dbReference type="Pfam" id="PF00732">
    <property type="entry name" value="GMC_oxred_N"/>
    <property type="match status" value="1"/>
</dbReference>
<keyword evidence="3" id="KW-0285">Flavoprotein</keyword>
<feature type="domain" description="Glucose-methanol-choline oxidoreductase N-terminal" evidence="6">
    <location>
        <begin position="362"/>
        <end position="376"/>
    </location>
</feature>
<dbReference type="EMBL" id="CAVLGL010000085">
    <property type="protein sequence ID" value="CAK1590442.1"/>
    <property type="molecule type" value="Genomic_DNA"/>
</dbReference>
<dbReference type="PANTHER" id="PTHR11552:SF208">
    <property type="entry name" value="RE36204P-RELATED"/>
    <property type="match status" value="1"/>
</dbReference>
<dbReference type="GO" id="GO:0016614">
    <property type="term" value="F:oxidoreductase activity, acting on CH-OH group of donors"/>
    <property type="evidence" value="ECO:0007669"/>
    <property type="project" value="InterPro"/>
</dbReference>
<dbReference type="SUPFAM" id="SSF51905">
    <property type="entry name" value="FAD/NAD(P)-binding domain"/>
    <property type="match status" value="1"/>
</dbReference>
<name>A0AAV1L7U1_9NEOP</name>
<sequence length="683" mass="75911">MILKLIVVLSILLTTKTDGNCEASIETVNEKSNMYNKTKNIKGDLKIPNEMNINKRRRERSTFYNPVVNLLSEIIGTGFGSKNLDFFDFLRDKYPLPGGLKTPLPEYDFVIIGAGSAGSVLASRLTENRNISVLLIETGKPEMLLTDVPALAAYFQSTDYAWQYYTEHQPGVCMGMENERCFWPRGNAVGGSSVINYMIYSRGRPQDWDRIAANGNYGWSYNDVIKYFQKSEKANLNGYEKNPYRSRDGILPVEFVPKRTKLLEAFLEAGRILGHPTVDYNAPKVMGFGKVQVTISNGRRQSAAKVFLHNQKNRPNLHILPEAKATKILIDPVTKTAYGVEYVHKNILRRATVRREVILSAGPIASPQLLMLSGVGPKEHMISVGINVIKDLPVGRTLYDHICFPGVIFTINETNISLLESRGLNIPAAVEWLRNGDSEISTPGAVEGIGYIKTPVSDDLELVPDVELISIGGSIVSDGGPSGSKAVRRGMKITDEIFNGAFGPIDNTNTWSAFPILLLPKSVGYLELKDKNPFNHPLLYGNYLTDPRDVATFIAAIRHIQALANTKPFQRLGAKIYPAKYPACHSLKFDSDEYWECALRTLTTTLHHQISTCRMGPESDPLAVVDPELRVHGIKRLRVVDTGIIPMPITAHTNAPGIMIGEKAADMIKTFWNIDINNKVQYS</sequence>
<dbReference type="GO" id="GO:0050660">
    <property type="term" value="F:flavin adenine dinucleotide binding"/>
    <property type="evidence" value="ECO:0007669"/>
    <property type="project" value="InterPro"/>
</dbReference>
<dbReference type="PROSITE" id="PS00624">
    <property type="entry name" value="GMC_OXRED_2"/>
    <property type="match status" value="1"/>
</dbReference>
<evidence type="ECO:0000256" key="2">
    <source>
        <dbReference type="PIRSR" id="PIRSR000137-1"/>
    </source>
</evidence>
<feature type="active site" description="Proton donor" evidence="2">
    <location>
        <position position="608"/>
    </location>
</feature>
<reference evidence="7 8" key="1">
    <citation type="submission" date="2023-11" db="EMBL/GenBank/DDBJ databases">
        <authorList>
            <person name="Hedman E."/>
            <person name="Englund M."/>
            <person name="Stromberg M."/>
            <person name="Nyberg Akerstrom W."/>
            <person name="Nylinder S."/>
            <person name="Jareborg N."/>
            <person name="Kallberg Y."/>
            <person name="Kronander E."/>
        </authorList>
    </citation>
    <scope>NUCLEOTIDE SEQUENCE [LARGE SCALE GENOMIC DNA]</scope>
</reference>
<accession>A0AAV1L7U1</accession>
<keyword evidence="4" id="KW-0732">Signal</keyword>
<evidence type="ECO:0000256" key="3">
    <source>
        <dbReference type="RuleBase" id="RU003968"/>
    </source>
</evidence>
<dbReference type="Pfam" id="PF05199">
    <property type="entry name" value="GMC_oxred_C"/>
    <property type="match status" value="1"/>
</dbReference>
<evidence type="ECO:0000259" key="5">
    <source>
        <dbReference type="PROSITE" id="PS00623"/>
    </source>
</evidence>
<dbReference type="PIRSF" id="PIRSF000137">
    <property type="entry name" value="Alcohol_oxidase"/>
    <property type="match status" value="1"/>
</dbReference>
<dbReference type="PANTHER" id="PTHR11552">
    <property type="entry name" value="GLUCOSE-METHANOL-CHOLINE GMC OXIDOREDUCTASE"/>
    <property type="match status" value="1"/>
</dbReference>
<proteinExistence type="inferred from homology"/>
<protein>
    <recommendedName>
        <fullName evidence="5 6">Glucose-methanol-choline oxidoreductase N-terminal domain-containing protein</fullName>
    </recommendedName>
</protein>
<dbReference type="InterPro" id="IPR000172">
    <property type="entry name" value="GMC_OxRdtase_N"/>
</dbReference>
<dbReference type="Gene3D" id="3.30.560.10">
    <property type="entry name" value="Glucose Oxidase, domain 3"/>
    <property type="match status" value="1"/>
</dbReference>
<evidence type="ECO:0000256" key="1">
    <source>
        <dbReference type="ARBA" id="ARBA00010790"/>
    </source>
</evidence>
<dbReference type="InterPro" id="IPR036188">
    <property type="entry name" value="FAD/NAD-bd_sf"/>
</dbReference>
<comment type="caution">
    <text evidence="7">The sequence shown here is derived from an EMBL/GenBank/DDBJ whole genome shotgun (WGS) entry which is preliminary data.</text>
</comment>
<evidence type="ECO:0000313" key="8">
    <source>
        <dbReference type="Proteomes" id="UP001314205"/>
    </source>
</evidence>